<organism evidence="1 2">
    <name type="scientific">Candidatus Nomurabacteria bacterium GW2011_GWE1_35_16</name>
    <dbReference type="NCBI Taxonomy" id="1618761"/>
    <lineage>
        <taxon>Bacteria</taxon>
        <taxon>Candidatus Nomuraibacteriota</taxon>
    </lineage>
</organism>
<evidence type="ECO:0000313" key="1">
    <source>
        <dbReference type="EMBL" id="KKP66789.1"/>
    </source>
</evidence>
<reference evidence="1 2" key="1">
    <citation type="journal article" date="2015" name="Nature">
        <title>rRNA introns, odd ribosomes, and small enigmatic genomes across a large radiation of phyla.</title>
        <authorList>
            <person name="Brown C.T."/>
            <person name="Hug L.A."/>
            <person name="Thomas B.C."/>
            <person name="Sharon I."/>
            <person name="Castelle C.J."/>
            <person name="Singh A."/>
            <person name="Wilkins M.J."/>
            <person name="Williams K.H."/>
            <person name="Banfield J.F."/>
        </authorList>
    </citation>
    <scope>NUCLEOTIDE SEQUENCE [LARGE SCALE GENOMIC DNA]</scope>
</reference>
<accession>A0A0G0BBQ9</accession>
<dbReference type="Proteomes" id="UP000034952">
    <property type="component" value="Unassembled WGS sequence"/>
</dbReference>
<gene>
    <name evidence="1" type="ORF">UR64_C0002G0005</name>
</gene>
<proteinExistence type="predicted"/>
<protein>
    <submittedName>
        <fullName evidence="1">Uncharacterized protein</fullName>
    </submittedName>
</protein>
<dbReference type="AlphaFoldDB" id="A0A0G0BBQ9"/>
<comment type="caution">
    <text evidence="1">The sequence shown here is derived from an EMBL/GenBank/DDBJ whole genome shotgun (WGS) entry which is preliminary data.</text>
</comment>
<evidence type="ECO:0000313" key="2">
    <source>
        <dbReference type="Proteomes" id="UP000034952"/>
    </source>
</evidence>
<name>A0A0G0BBQ9_9BACT</name>
<sequence>MISISSDKRTVVITFKNGPELVDSNNCLNLLQDMLLLSKSFEIAKNQKACVGKKLNKTSRIRNGIKSLVDKTNVTPATVDNLIYLIRQGKLNKIKTLINGKEIKLDYESDTAKIFVDLSLNKN</sequence>
<dbReference type="EMBL" id="LBPY01000002">
    <property type="protein sequence ID" value="KKP66789.1"/>
    <property type="molecule type" value="Genomic_DNA"/>
</dbReference>